<dbReference type="AlphaFoldDB" id="A0A6J7IYR8"/>
<feature type="compositionally biased region" description="Low complexity" evidence="1">
    <location>
        <begin position="63"/>
        <end position="77"/>
    </location>
</feature>
<accession>A0A6J7IYR8</accession>
<evidence type="ECO:0000313" key="2">
    <source>
        <dbReference type="EMBL" id="CAB4936278.1"/>
    </source>
</evidence>
<feature type="compositionally biased region" description="Basic residues" evidence="1">
    <location>
        <begin position="1"/>
        <end position="12"/>
    </location>
</feature>
<proteinExistence type="predicted"/>
<dbReference type="EMBL" id="CAFBNB010000183">
    <property type="protein sequence ID" value="CAB4936278.1"/>
    <property type="molecule type" value="Genomic_DNA"/>
</dbReference>
<evidence type="ECO:0000256" key="1">
    <source>
        <dbReference type="SAM" id="MobiDB-lite"/>
    </source>
</evidence>
<organism evidence="2">
    <name type="scientific">freshwater metagenome</name>
    <dbReference type="NCBI Taxonomy" id="449393"/>
    <lineage>
        <taxon>unclassified sequences</taxon>
        <taxon>metagenomes</taxon>
        <taxon>ecological metagenomes</taxon>
    </lineage>
</organism>
<sequence length="240" mass="25163">MRRASPFTRKRASSSVRASSAPGRAASATAASPSTGSTSESLMSIPTRWANGCARSMTRRASSRTSTWSASSTAAPASKREISSRSTRSDSNRSNCACSNSAARAVGASKLARSSNITSAAMRIVVSGVRNSCETSDTNRCCTRDNPSSCLIWRCKLAAMSLNEAASCARSSSPLTRTRSDKKPSENRLAVWAAARTGATTCLVTNQATNARSPTSRTPVATTAPRTRSRVCCSCTSGNR</sequence>
<name>A0A6J7IYR8_9ZZZZ</name>
<feature type="region of interest" description="Disordered" evidence="1">
    <location>
        <begin position="1"/>
        <end position="96"/>
    </location>
</feature>
<feature type="compositionally biased region" description="Basic and acidic residues" evidence="1">
    <location>
        <begin position="78"/>
        <end position="91"/>
    </location>
</feature>
<protein>
    <submittedName>
        <fullName evidence="2">Unannotated protein</fullName>
    </submittedName>
</protein>
<feature type="compositionally biased region" description="Low complexity" evidence="1">
    <location>
        <begin position="13"/>
        <end position="39"/>
    </location>
</feature>
<reference evidence="2" key="1">
    <citation type="submission" date="2020-05" db="EMBL/GenBank/DDBJ databases">
        <authorList>
            <person name="Chiriac C."/>
            <person name="Salcher M."/>
            <person name="Ghai R."/>
            <person name="Kavagutti S V."/>
        </authorList>
    </citation>
    <scope>NUCLEOTIDE SEQUENCE</scope>
</reference>
<gene>
    <name evidence="2" type="ORF">UFOPK3720_01002</name>
</gene>